<gene>
    <name evidence="9" type="ORF">PZ740_00435</name>
</gene>
<evidence type="ECO:0000256" key="2">
    <source>
        <dbReference type="ARBA" id="ARBA00008163"/>
    </source>
</evidence>
<sequence length="447" mass="48264">MPRLLLRLLPFASAVALLAGEAQAAGFAIREQSATAQGNAFAGATAGAEDPSYMFFNPAALAYQEGTQAVVLQNVVLPTIRLKDSQGSTVTGDTIPGRPDDDDVGKDALIPAFYGSWELDPAWHLGLAVTVPFGLATDYSDGWTGRYHALYSSVKTININPAVAWRPLPWLSIGGGVQVQYLDAELSSAIDFGTIGAVAGVPGSVPGQQDGRVQVRGDDLAYGWNAGAIVETPVEGLRLGVAYRSKVEHRLTGDADFTTDDAGIGSALANATGRFRDSGVSADLTTPAMLSFGFQQTLNERWSVQGELAWTQWSSFDQLVIRFDNDAESPSVTEERWNDVWFAALGATWRPDPNLALRAGVAYDQSPTTDRHRSPRIADGDRYWLSVGGSWQVKEWLSLDASWAHVFMDDTKVSQDTNGEGNTFRGNLDANYETHIDLVALSARIRF</sequence>
<comment type="caution">
    <text evidence="9">The sequence shown here is derived from an EMBL/GenBank/DDBJ whole genome shotgun (WGS) entry which is preliminary data.</text>
</comment>
<dbReference type="SUPFAM" id="SSF56935">
    <property type="entry name" value="Porins"/>
    <property type="match status" value="1"/>
</dbReference>
<feature type="signal peptide" evidence="8">
    <location>
        <begin position="1"/>
        <end position="24"/>
    </location>
</feature>
<dbReference type="RefSeq" id="WP_327787253.1">
    <property type="nucleotide sequence ID" value="NZ_JARGEQ010000001.1"/>
</dbReference>
<dbReference type="EMBL" id="JARGEQ010000001">
    <property type="protein sequence ID" value="MDF1584847.1"/>
    <property type="molecule type" value="Genomic_DNA"/>
</dbReference>
<keyword evidence="6" id="KW-0472">Membrane</keyword>
<evidence type="ECO:0000256" key="1">
    <source>
        <dbReference type="ARBA" id="ARBA00004571"/>
    </source>
</evidence>
<protein>
    <submittedName>
        <fullName evidence="9">Outer membrane protein transport protein</fullName>
    </submittedName>
</protein>
<evidence type="ECO:0000256" key="3">
    <source>
        <dbReference type="ARBA" id="ARBA00022452"/>
    </source>
</evidence>
<dbReference type="GO" id="GO:0009279">
    <property type="term" value="C:cell outer membrane"/>
    <property type="evidence" value="ECO:0007669"/>
    <property type="project" value="UniProtKB-SubCell"/>
</dbReference>
<keyword evidence="10" id="KW-1185">Reference proteome</keyword>
<evidence type="ECO:0000313" key="10">
    <source>
        <dbReference type="Proteomes" id="UP001301140"/>
    </source>
</evidence>
<evidence type="ECO:0000256" key="6">
    <source>
        <dbReference type="ARBA" id="ARBA00023136"/>
    </source>
</evidence>
<dbReference type="AlphaFoldDB" id="A0AAP3XQI0"/>
<organism evidence="9 10">
    <name type="scientific">Marinimicrococcus flavescens</name>
    <dbReference type="NCBI Taxonomy" id="3031815"/>
    <lineage>
        <taxon>Bacteria</taxon>
        <taxon>Pseudomonadati</taxon>
        <taxon>Pseudomonadota</taxon>
        <taxon>Alphaproteobacteria</taxon>
        <taxon>Geminicoccales</taxon>
        <taxon>Geminicoccaceae</taxon>
        <taxon>Marinimicrococcus</taxon>
    </lineage>
</organism>
<comment type="subcellular location">
    <subcellularLocation>
        <location evidence="1">Cell outer membrane</location>
        <topology evidence="1">Multi-pass membrane protein</topology>
    </subcellularLocation>
</comment>
<feature type="chain" id="PRO_5042912506" evidence="8">
    <location>
        <begin position="25"/>
        <end position="447"/>
    </location>
</feature>
<comment type="similarity">
    <text evidence="2">Belongs to the OmpP1/FadL family.</text>
</comment>
<dbReference type="Proteomes" id="UP001301140">
    <property type="component" value="Unassembled WGS sequence"/>
</dbReference>
<dbReference type="InterPro" id="IPR005017">
    <property type="entry name" value="OMPP1/FadL/TodX"/>
</dbReference>
<name>A0AAP3XQI0_9PROT</name>
<dbReference type="Gene3D" id="2.40.160.60">
    <property type="entry name" value="Outer membrane protein transport protein (OMPP1/FadL/TodX)"/>
    <property type="match status" value="1"/>
</dbReference>
<dbReference type="PANTHER" id="PTHR35093">
    <property type="entry name" value="OUTER MEMBRANE PROTEIN NMB0088-RELATED"/>
    <property type="match status" value="1"/>
</dbReference>
<reference evidence="9 10" key="1">
    <citation type="submission" date="2023-03" db="EMBL/GenBank/DDBJ databases">
        <title>YIM 152171 draft genome.</title>
        <authorList>
            <person name="Yang Z."/>
        </authorList>
    </citation>
    <scope>NUCLEOTIDE SEQUENCE [LARGE SCALE GENOMIC DNA]</scope>
    <source>
        <strain evidence="9 10">YIM 152171</strain>
    </source>
</reference>
<evidence type="ECO:0000313" key="9">
    <source>
        <dbReference type="EMBL" id="MDF1584847.1"/>
    </source>
</evidence>
<evidence type="ECO:0000256" key="7">
    <source>
        <dbReference type="ARBA" id="ARBA00023237"/>
    </source>
</evidence>
<dbReference type="PANTHER" id="PTHR35093:SF3">
    <property type="entry name" value="LONG-CHAIN FATTY ACID TRANSPORT PROTEIN"/>
    <property type="match status" value="1"/>
</dbReference>
<keyword evidence="7" id="KW-0998">Cell outer membrane</keyword>
<dbReference type="Pfam" id="PF03349">
    <property type="entry name" value="Toluene_X"/>
    <property type="match status" value="1"/>
</dbReference>
<dbReference type="GO" id="GO:0015483">
    <property type="term" value="F:long-chain fatty acid transporting porin activity"/>
    <property type="evidence" value="ECO:0007669"/>
    <property type="project" value="TreeGrafter"/>
</dbReference>
<keyword evidence="5 8" id="KW-0732">Signal</keyword>
<accession>A0AAP3XQI0</accession>
<evidence type="ECO:0000256" key="4">
    <source>
        <dbReference type="ARBA" id="ARBA00022692"/>
    </source>
</evidence>
<proteinExistence type="inferred from homology"/>
<evidence type="ECO:0000256" key="8">
    <source>
        <dbReference type="SAM" id="SignalP"/>
    </source>
</evidence>
<evidence type="ECO:0000256" key="5">
    <source>
        <dbReference type="ARBA" id="ARBA00022729"/>
    </source>
</evidence>
<keyword evidence="4" id="KW-0812">Transmembrane</keyword>
<keyword evidence="3" id="KW-1134">Transmembrane beta strand</keyword>